<reference evidence="1" key="1">
    <citation type="journal article" date="2015" name="Nature">
        <title>Complex archaea that bridge the gap between prokaryotes and eukaryotes.</title>
        <authorList>
            <person name="Spang A."/>
            <person name="Saw J.H."/>
            <person name="Jorgensen S.L."/>
            <person name="Zaremba-Niedzwiedzka K."/>
            <person name="Martijn J."/>
            <person name="Lind A.E."/>
            <person name="van Eijk R."/>
            <person name="Schleper C."/>
            <person name="Guy L."/>
            <person name="Ettema T.J."/>
        </authorList>
    </citation>
    <scope>NUCLEOTIDE SEQUENCE</scope>
</reference>
<dbReference type="AlphaFoldDB" id="A0A0F9GEF1"/>
<comment type="caution">
    <text evidence="1">The sequence shown here is derived from an EMBL/GenBank/DDBJ whole genome shotgun (WGS) entry which is preliminary data.</text>
</comment>
<protein>
    <submittedName>
        <fullName evidence="1">Uncharacterized protein</fullName>
    </submittedName>
</protein>
<dbReference type="EMBL" id="LAZR01028780">
    <property type="protein sequence ID" value="KKL61567.1"/>
    <property type="molecule type" value="Genomic_DNA"/>
</dbReference>
<evidence type="ECO:0000313" key="1">
    <source>
        <dbReference type="EMBL" id="KKL61567.1"/>
    </source>
</evidence>
<organism evidence="1">
    <name type="scientific">marine sediment metagenome</name>
    <dbReference type="NCBI Taxonomy" id="412755"/>
    <lineage>
        <taxon>unclassified sequences</taxon>
        <taxon>metagenomes</taxon>
        <taxon>ecological metagenomes</taxon>
    </lineage>
</organism>
<name>A0A0F9GEF1_9ZZZZ</name>
<feature type="non-terminal residue" evidence="1">
    <location>
        <position position="71"/>
    </location>
</feature>
<proteinExistence type="predicted"/>
<accession>A0A0F9GEF1</accession>
<gene>
    <name evidence="1" type="ORF">LCGC14_2194030</name>
</gene>
<sequence length="71" mass="8076">MVLPSPTIDDEEHACLRGVHQWGVIRHAATSEPEALECRLCGYKIDFTDEEAVTGQIQRFYEQIQDLKTDA</sequence>